<keyword evidence="1" id="KW-0812">Transmembrane</keyword>
<dbReference type="SUPFAM" id="SSF81342">
    <property type="entry name" value="Transmembrane di-heme cytochromes"/>
    <property type="match status" value="1"/>
</dbReference>
<evidence type="ECO:0000313" key="3">
    <source>
        <dbReference type="Proteomes" id="UP000266915"/>
    </source>
</evidence>
<dbReference type="AlphaFoldDB" id="A0A3N2BYZ9"/>
<dbReference type="InterPro" id="IPR016174">
    <property type="entry name" value="Di-haem_cyt_TM"/>
</dbReference>
<feature type="transmembrane region" description="Helical" evidence="1">
    <location>
        <begin position="151"/>
        <end position="170"/>
    </location>
</feature>
<feature type="transmembrane region" description="Helical" evidence="1">
    <location>
        <begin position="82"/>
        <end position="103"/>
    </location>
</feature>
<dbReference type="Pfam" id="PF13346">
    <property type="entry name" value="ABC2_membrane_5"/>
    <property type="match status" value="1"/>
</dbReference>
<keyword evidence="3" id="KW-1185">Reference proteome</keyword>
<dbReference type="InterPro" id="IPR025699">
    <property type="entry name" value="ABC2_memb-like"/>
</dbReference>
<keyword evidence="1" id="KW-0472">Membrane</keyword>
<dbReference type="RefSeq" id="WP_085512021.1">
    <property type="nucleotide sequence ID" value="NZ_FXAP01000003.1"/>
</dbReference>
<keyword evidence="1" id="KW-1133">Transmembrane helix</keyword>
<reference evidence="2 3" key="1">
    <citation type="submission" date="2018-11" db="EMBL/GenBank/DDBJ databases">
        <title>Sequencing the genomes of 1000 actinobacteria strains.</title>
        <authorList>
            <person name="Klenk H.-P."/>
        </authorList>
    </citation>
    <scope>NUCLEOTIDE SEQUENCE [LARGE SCALE GENOMIC DNA]</scope>
    <source>
        <strain evidence="2 3">DSM 14012</strain>
    </source>
</reference>
<evidence type="ECO:0000313" key="2">
    <source>
        <dbReference type="EMBL" id="ROR80471.1"/>
    </source>
</evidence>
<accession>A0A3N2BYZ9</accession>
<protein>
    <submittedName>
        <fullName evidence="2">ABC-2 family transporter</fullName>
    </submittedName>
</protein>
<name>A0A3N2BYZ9_9MICO</name>
<sequence length="213" mass="21996">MIGSFIRFDLTSWLPRRQTLLLLGFVAVIGILLPVPGMALMGAAIVTSLMIAAPFLGDERGRLDTLYGILPVSRSSVVVGRAGSIVVFALLASAIAFAVTVLMASVRGGSLDWGLLLVVQAVAVAFVGLSASIQLPVLFRIGYTRGRLISYAPALVIAGLAWVAQAIGVLDGAQEAAVGVPLPLVVGLGLTLGAVGIVVGVLVAVPLYRKREL</sequence>
<dbReference type="GO" id="GO:0016020">
    <property type="term" value="C:membrane"/>
    <property type="evidence" value="ECO:0007669"/>
    <property type="project" value="InterPro"/>
</dbReference>
<evidence type="ECO:0000256" key="1">
    <source>
        <dbReference type="SAM" id="Phobius"/>
    </source>
</evidence>
<dbReference type="EMBL" id="RKHL01000001">
    <property type="protein sequence ID" value="ROR80471.1"/>
    <property type="molecule type" value="Genomic_DNA"/>
</dbReference>
<feature type="transmembrane region" description="Helical" evidence="1">
    <location>
        <begin position="115"/>
        <end position="139"/>
    </location>
</feature>
<feature type="transmembrane region" description="Helical" evidence="1">
    <location>
        <begin position="20"/>
        <end position="53"/>
    </location>
</feature>
<dbReference type="Proteomes" id="UP000266915">
    <property type="component" value="Unassembled WGS sequence"/>
</dbReference>
<comment type="caution">
    <text evidence="2">The sequence shown here is derived from an EMBL/GenBank/DDBJ whole genome shotgun (WGS) entry which is preliminary data.</text>
</comment>
<feature type="transmembrane region" description="Helical" evidence="1">
    <location>
        <begin position="182"/>
        <end position="208"/>
    </location>
</feature>
<dbReference type="GO" id="GO:0022904">
    <property type="term" value="P:respiratory electron transport chain"/>
    <property type="evidence" value="ECO:0007669"/>
    <property type="project" value="InterPro"/>
</dbReference>
<gene>
    <name evidence="2" type="ORF">EDD42_0512</name>
</gene>
<proteinExistence type="predicted"/>
<organism evidence="2 3">
    <name type="scientific">Plantibacter flavus</name>
    <dbReference type="NCBI Taxonomy" id="150123"/>
    <lineage>
        <taxon>Bacteria</taxon>
        <taxon>Bacillati</taxon>
        <taxon>Actinomycetota</taxon>
        <taxon>Actinomycetes</taxon>
        <taxon>Micrococcales</taxon>
        <taxon>Microbacteriaceae</taxon>
        <taxon>Plantibacter</taxon>
    </lineage>
</organism>